<proteinExistence type="predicted"/>
<evidence type="ECO:0000313" key="2">
    <source>
        <dbReference type="EMBL" id="OGX85594.1"/>
    </source>
</evidence>
<organism evidence="2 3">
    <name type="scientific">Hymenobacter glacialis</name>
    <dbReference type="NCBI Taxonomy" id="1908236"/>
    <lineage>
        <taxon>Bacteria</taxon>
        <taxon>Pseudomonadati</taxon>
        <taxon>Bacteroidota</taxon>
        <taxon>Cytophagia</taxon>
        <taxon>Cytophagales</taxon>
        <taxon>Hymenobacteraceae</taxon>
        <taxon>Hymenobacter</taxon>
    </lineage>
</organism>
<dbReference type="EMBL" id="MDZC01000057">
    <property type="protein sequence ID" value="OGX85594.1"/>
    <property type="molecule type" value="Genomic_DNA"/>
</dbReference>
<name>A0A1G1T3Z8_9BACT</name>
<comment type="caution">
    <text evidence="2">The sequence shown here is derived from an EMBL/GenBank/DDBJ whole genome shotgun (WGS) entry which is preliminary data.</text>
</comment>
<protein>
    <submittedName>
        <fullName evidence="2">Uncharacterized protein</fullName>
    </submittedName>
</protein>
<keyword evidence="3" id="KW-1185">Reference proteome</keyword>
<keyword evidence="1" id="KW-0812">Transmembrane</keyword>
<reference evidence="2 3" key="1">
    <citation type="submission" date="2016-08" db="EMBL/GenBank/DDBJ databases">
        <title>Hymenobacter coccineus sp. nov., Hymenobacter lapidarius sp. nov. and Hymenobacter glacialis sp. nov., isolated from Antarctic soil.</title>
        <authorList>
            <person name="Sedlacek I."/>
            <person name="Kralova S."/>
            <person name="Kyrova K."/>
            <person name="Maslanova I."/>
            <person name="Stankova E."/>
            <person name="Vrbovska V."/>
            <person name="Nemec M."/>
            <person name="Bartak M."/>
            <person name="Svec P."/>
            <person name="Busse H.-J."/>
            <person name="Pantucek R."/>
        </authorList>
    </citation>
    <scope>NUCLEOTIDE SEQUENCE [LARGE SCALE GENOMIC DNA]</scope>
    <source>
        <strain evidence="2 3">CCM 8648</strain>
    </source>
</reference>
<dbReference type="Proteomes" id="UP000177791">
    <property type="component" value="Unassembled WGS sequence"/>
</dbReference>
<sequence>MHMVFSKTVIGLLVLFCLGWSNLSYAQQGPPLVPLATSSPLLTAADTVAVLQELFRAKRKSSALFLAASPVAIGLTGAGMAVAALGQSGSSPSTVPILLVLGGGATATVALLQRYLRYTKASERDLLSDYQRTHQLPGWAKRNLAEYRAEKP</sequence>
<keyword evidence="1" id="KW-1133">Transmembrane helix</keyword>
<evidence type="ECO:0000313" key="3">
    <source>
        <dbReference type="Proteomes" id="UP000177791"/>
    </source>
</evidence>
<accession>A0A1G1T3Z8</accession>
<evidence type="ECO:0000256" key="1">
    <source>
        <dbReference type="SAM" id="Phobius"/>
    </source>
</evidence>
<gene>
    <name evidence="2" type="ORF">BEN48_01810</name>
</gene>
<keyword evidence="1" id="KW-0472">Membrane</keyword>
<dbReference type="AlphaFoldDB" id="A0A1G1T3Z8"/>
<dbReference type="STRING" id="1908236.BEN48_01810"/>
<feature type="transmembrane region" description="Helical" evidence="1">
    <location>
        <begin position="97"/>
        <end position="116"/>
    </location>
</feature>
<feature type="transmembrane region" description="Helical" evidence="1">
    <location>
        <begin position="62"/>
        <end position="85"/>
    </location>
</feature>